<dbReference type="GO" id="GO:0046872">
    <property type="term" value="F:metal ion binding"/>
    <property type="evidence" value="ECO:0007669"/>
    <property type="project" value="UniProtKB-KW"/>
</dbReference>
<evidence type="ECO:0000256" key="8">
    <source>
        <dbReference type="ARBA" id="ARBA00022598"/>
    </source>
</evidence>
<dbReference type="PANTHER" id="PTHR23132:SF25">
    <property type="entry name" value="D-ALANINE--D-ALANINE LIGASE A"/>
    <property type="match status" value="1"/>
</dbReference>
<evidence type="ECO:0000256" key="15">
    <source>
        <dbReference type="ARBA" id="ARBA00023211"/>
    </source>
</evidence>
<dbReference type="Pfam" id="PF01820">
    <property type="entry name" value="Dala_Dala_lig_N"/>
    <property type="match status" value="1"/>
</dbReference>
<dbReference type="HAMAP" id="MF_00047">
    <property type="entry name" value="Dala_Dala_lig"/>
    <property type="match status" value="1"/>
</dbReference>
<feature type="binding site" evidence="21">
    <location>
        <begin position="219"/>
        <end position="227"/>
    </location>
    <ligand>
        <name>ATP</name>
        <dbReference type="ChEBI" id="CHEBI:30616"/>
    </ligand>
</feature>
<dbReference type="NCBIfam" id="NF002528">
    <property type="entry name" value="PRK01966.1-4"/>
    <property type="match status" value="1"/>
</dbReference>
<dbReference type="UniPathway" id="UPA00219"/>
<dbReference type="PROSITE" id="PS50975">
    <property type="entry name" value="ATP_GRASP"/>
    <property type="match status" value="1"/>
</dbReference>
<evidence type="ECO:0000256" key="20">
    <source>
        <dbReference type="PIRSR" id="PIRSR039102-1"/>
    </source>
</evidence>
<evidence type="ECO:0000256" key="23">
    <source>
        <dbReference type="PROSITE-ProRule" id="PRU00409"/>
    </source>
</evidence>
<evidence type="ECO:0000256" key="1">
    <source>
        <dbReference type="ARBA" id="ARBA00001936"/>
    </source>
</evidence>
<gene>
    <name evidence="19" type="primary">ddl</name>
    <name evidence="25" type="ORF">COV57_00620</name>
</gene>
<keyword evidence="8 19" id="KW-0436">Ligase</keyword>
<keyword evidence="7 19" id="KW-0963">Cytoplasm</keyword>
<comment type="pathway">
    <text evidence="18">Glycan biosynthesis.</text>
</comment>
<keyword evidence="14 19" id="KW-0573">Peptidoglycan synthesis</keyword>
<feature type="active site" evidence="20">
    <location>
        <position position="328"/>
    </location>
</feature>
<dbReference type="Proteomes" id="UP000229893">
    <property type="component" value="Unassembled WGS sequence"/>
</dbReference>
<evidence type="ECO:0000256" key="19">
    <source>
        <dbReference type="HAMAP-Rule" id="MF_00047"/>
    </source>
</evidence>
<dbReference type="SUPFAM" id="SSF52440">
    <property type="entry name" value="PreATP-grasp domain"/>
    <property type="match status" value="1"/>
</dbReference>
<dbReference type="InterPro" id="IPR011127">
    <property type="entry name" value="Dala_Dala_lig_N"/>
</dbReference>
<organism evidence="25 26">
    <name type="scientific">Candidatus Liptonbacteria bacterium CG11_big_fil_rev_8_21_14_0_20_35_14</name>
    <dbReference type="NCBI Taxonomy" id="1974634"/>
    <lineage>
        <taxon>Bacteria</taxon>
        <taxon>Candidatus Liptoniibacteriota</taxon>
    </lineage>
</organism>
<keyword evidence="15 22" id="KW-0464">Manganese</keyword>
<comment type="caution">
    <text evidence="25">The sequence shown here is derived from an EMBL/GenBank/DDBJ whole genome shotgun (WGS) entry which is preliminary data.</text>
</comment>
<protein>
    <recommendedName>
        <fullName evidence="6 19">D-alanine--D-alanine ligase</fullName>
        <ecNumber evidence="6 19">6.3.2.4</ecNumber>
    </recommendedName>
    <alternativeName>
        <fullName evidence="19">D-Ala-D-Ala ligase</fullName>
    </alternativeName>
    <alternativeName>
        <fullName evidence="19">D-alanylalanine synthetase</fullName>
    </alternativeName>
</protein>
<evidence type="ECO:0000256" key="18">
    <source>
        <dbReference type="ARBA" id="ARBA00060592"/>
    </source>
</evidence>
<evidence type="ECO:0000256" key="21">
    <source>
        <dbReference type="PIRSR" id="PIRSR039102-2"/>
    </source>
</evidence>
<feature type="active site" evidence="20">
    <location>
        <position position="189"/>
    </location>
</feature>
<evidence type="ECO:0000256" key="12">
    <source>
        <dbReference type="ARBA" id="ARBA00022842"/>
    </source>
</evidence>
<feature type="binding site" evidence="22">
    <location>
        <position position="309"/>
    </location>
    <ligand>
        <name>Mg(2+)</name>
        <dbReference type="ChEBI" id="CHEBI:18420"/>
        <label>1</label>
    </ligand>
</feature>
<comment type="subcellular location">
    <subcellularLocation>
        <location evidence="3 19">Cytoplasm</location>
    </subcellularLocation>
</comment>
<dbReference type="EC" id="6.3.2.4" evidence="6 19"/>
<dbReference type="GO" id="GO:0071555">
    <property type="term" value="P:cell wall organization"/>
    <property type="evidence" value="ECO:0007669"/>
    <property type="project" value="UniProtKB-KW"/>
</dbReference>
<evidence type="ECO:0000256" key="6">
    <source>
        <dbReference type="ARBA" id="ARBA00012216"/>
    </source>
</evidence>
<dbReference type="InterPro" id="IPR016185">
    <property type="entry name" value="PreATP-grasp_dom_sf"/>
</dbReference>
<evidence type="ECO:0000256" key="22">
    <source>
        <dbReference type="PIRSR" id="PIRSR039102-3"/>
    </source>
</evidence>
<evidence type="ECO:0000256" key="16">
    <source>
        <dbReference type="ARBA" id="ARBA00023316"/>
    </source>
</evidence>
<comment type="cofactor">
    <cofactor evidence="1">
        <name>Mn(2+)</name>
        <dbReference type="ChEBI" id="CHEBI:29035"/>
    </cofactor>
</comment>
<sequence length="372" mass="41197">MKNVCLIFGGKSVEHDVSIISAQVIVKGFKKLEDKYKVYSIYITNTGSWVLFKNFPSIKDIKKKKNSGSNLKILIHPETRQMIIRQGLLKTINIDVCLPIVHGTNVEDGTLQGFLDTLNVPYTGSNVLGSAIGMDKIIMKDILKINGLPIVDYIWLSSEKFELDKHMSIKDIEAKFKYPIFIKPSNLGSSIGITKATNKEELEDGLAVALKYSHKVIIEQGIANVTEINCAVIGYKKVEASLLEEPISLDEFLTFSEKYVGGGKGGSMQGLKNKVKIPAPVSDDLKEKIQKLAKKTFKLLNASGVARIDFLIDGDKAYVNEINTIPGSLQQHLWKASGLPLHELLDKLINIAFEVSEDKNANLTEFESTLLS</sequence>
<dbReference type="GO" id="GO:0009252">
    <property type="term" value="P:peptidoglycan biosynthetic process"/>
    <property type="evidence" value="ECO:0007669"/>
    <property type="project" value="UniProtKB-UniRule"/>
</dbReference>
<dbReference type="PANTHER" id="PTHR23132">
    <property type="entry name" value="D-ALANINE--D-ALANINE LIGASE"/>
    <property type="match status" value="1"/>
</dbReference>
<feature type="binding site" evidence="21">
    <location>
        <begin position="181"/>
        <end position="183"/>
    </location>
    <ligand>
        <name>ATP</name>
        <dbReference type="ChEBI" id="CHEBI:30616"/>
    </ligand>
</feature>
<comment type="pathway">
    <text evidence="4 19">Cell wall biogenesis; peptidoglycan biosynthesis.</text>
</comment>
<keyword evidence="9 22" id="KW-0479">Metal-binding</keyword>
<evidence type="ECO:0000256" key="14">
    <source>
        <dbReference type="ARBA" id="ARBA00022984"/>
    </source>
</evidence>
<dbReference type="PROSITE" id="PS00844">
    <property type="entry name" value="DALA_DALA_LIGASE_2"/>
    <property type="match status" value="1"/>
</dbReference>
<evidence type="ECO:0000256" key="4">
    <source>
        <dbReference type="ARBA" id="ARBA00004752"/>
    </source>
</evidence>
<dbReference type="InterPro" id="IPR005905">
    <property type="entry name" value="D_ala_D_ala"/>
</dbReference>
<dbReference type="NCBIfam" id="TIGR01205">
    <property type="entry name" value="D_ala_D_alaTIGR"/>
    <property type="match status" value="1"/>
</dbReference>
<evidence type="ECO:0000256" key="10">
    <source>
        <dbReference type="ARBA" id="ARBA00022741"/>
    </source>
</evidence>
<evidence type="ECO:0000256" key="7">
    <source>
        <dbReference type="ARBA" id="ARBA00022490"/>
    </source>
</evidence>
<evidence type="ECO:0000259" key="24">
    <source>
        <dbReference type="PROSITE" id="PS50975"/>
    </source>
</evidence>
<dbReference type="GO" id="GO:0005829">
    <property type="term" value="C:cytosol"/>
    <property type="evidence" value="ECO:0007669"/>
    <property type="project" value="TreeGrafter"/>
</dbReference>
<keyword evidence="12 22" id="KW-0460">Magnesium</keyword>
<feature type="domain" description="ATP-grasp" evidence="24">
    <location>
        <begin position="140"/>
        <end position="350"/>
    </location>
</feature>
<comment type="catalytic activity">
    <reaction evidence="17 19">
        <text>2 D-alanine + ATP = D-alanyl-D-alanine + ADP + phosphate + H(+)</text>
        <dbReference type="Rhea" id="RHEA:11224"/>
        <dbReference type="ChEBI" id="CHEBI:15378"/>
        <dbReference type="ChEBI" id="CHEBI:30616"/>
        <dbReference type="ChEBI" id="CHEBI:43474"/>
        <dbReference type="ChEBI" id="CHEBI:57416"/>
        <dbReference type="ChEBI" id="CHEBI:57822"/>
        <dbReference type="ChEBI" id="CHEBI:456216"/>
        <dbReference type="EC" id="6.3.2.4"/>
    </reaction>
</comment>
<dbReference type="FunFam" id="3.30.1490.20:FF:000007">
    <property type="entry name" value="D-alanine--D-alanine ligase"/>
    <property type="match status" value="1"/>
</dbReference>
<dbReference type="GO" id="GO:0008360">
    <property type="term" value="P:regulation of cell shape"/>
    <property type="evidence" value="ECO:0007669"/>
    <property type="project" value="UniProtKB-KW"/>
</dbReference>
<dbReference type="Gene3D" id="3.30.1490.20">
    <property type="entry name" value="ATP-grasp fold, A domain"/>
    <property type="match status" value="1"/>
</dbReference>
<evidence type="ECO:0000256" key="2">
    <source>
        <dbReference type="ARBA" id="ARBA00003921"/>
    </source>
</evidence>
<feature type="active site" evidence="20">
    <location>
        <position position="14"/>
    </location>
</feature>
<dbReference type="SUPFAM" id="SSF56059">
    <property type="entry name" value="Glutathione synthetase ATP-binding domain-like"/>
    <property type="match status" value="1"/>
</dbReference>
<evidence type="ECO:0000256" key="13">
    <source>
        <dbReference type="ARBA" id="ARBA00022960"/>
    </source>
</evidence>
<dbReference type="PIRSF" id="PIRSF039102">
    <property type="entry name" value="Ddl/VanB"/>
    <property type="match status" value="1"/>
</dbReference>
<comment type="similarity">
    <text evidence="5 19">Belongs to the D-alanine--D-alanine ligase family.</text>
</comment>
<evidence type="ECO:0000313" key="26">
    <source>
        <dbReference type="Proteomes" id="UP000229893"/>
    </source>
</evidence>
<feature type="binding site" evidence="21">
    <location>
        <begin position="320"/>
        <end position="321"/>
    </location>
    <ligand>
        <name>ATP</name>
        <dbReference type="ChEBI" id="CHEBI:30616"/>
    </ligand>
</feature>
<feature type="binding site" evidence="22">
    <location>
        <position position="321"/>
    </location>
    <ligand>
        <name>Mg(2+)</name>
        <dbReference type="ChEBI" id="CHEBI:18420"/>
        <label>2</label>
    </ligand>
</feature>
<evidence type="ECO:0000256" key="11">
    <source>
        <dbReference type="ARBA" id="ARBA00022840"/>
    </source>
</evidence>
<comment type="cofactor">
    <cofactor evidence="22">
        <name>Mg(2+)</name>
        <dbReference type="ChEBI" id="CHEBI:18420"/>
    </cofactor>
    <cofactor evidence="22">
        <name>Mn(2+)</name>
        <dbReference type="ChEBI" id="CHEBI:29035"/>
    </cofactor>
    <text evidence="22">Binds 2 magnesium or manganese ions per subunit.</text>
</comment>
<evidence type="ECO:0000256" key="3">
    <source>
        <dbReference type="ARBA" id="ARBA00004496"/>
    </source>
</evidence>
<feature type="binding site" evidence="21">
    <location>
        <position position="136"/>
    </location>
    <ligand>
        <name>ATP</name>
        <dbReference type="ChEBI" id="CHEBI:30616"/>
    </ligand>
</feature>
<keyword evidence="16 19" id="KW-0961">Cell wall biogenesis/degradation</keyword>
<keyword evidence="10 21" id="KW-0547">Nucleotide-binding</keyword>
<comment type="function">
    <text evidence="2 19">Cell wall formation.</text>
</comment>
<accession>A0A2H0N8B9</accession>
<dbReference type="InterPro" id="IPR013815">
    <property type="entry name" value="ATP_grasp_subdomain_1"/>
</dbReference>
<dbReference type="InterPro" id="IPR000291">
    <property type="entry name" value="D-Ala_lig_Van_CS"/>
</dbReference>
<proteinExistence type="inferred from homology"/>
<reference evidence="25 26" key="1">
    <citation type="submission" date="2017-09" db="EMBL/GenBank/DDBJ databases">
        <title>Depth-based differentiation of microbial function through sediment-hosted aquifers and enrichment of novel symbionts in the deep terrestrial subsurface.</title>
        <authorList>
            <person name="Probst A.J."/>
            <person name="Ladd B."/>
            <person name="Jarett J.K."/>
            <person name="Geller-Mcgrath D.E."/>
            <person name="Sieber C.M."/>
            <person name="Emerson J.B."/>
            <person name="Anantharaman K."/>
            <person name="Thomas B.C."/>
            <person name="Malmstrom R."/>
            <person name="Stieglmeier M."/>
            <person name="Klingl A."/>
            <person name="Woyke T."/>
            <person name="Ryan C.M."/>
            <person name="Banfield J.F."/>
        </authorList>
    </citation>
    <scope>NUCLEOTIDE SEQUENCE [LARGE SCALE GENOMIC DNA]</scope>
    <source>
        <strain evidence="25">CG11_big_fil_rev_8_21_14_0_20_35_14</strain>
    </source>
</reference>
<keyword evidence="11 23" id="KW-0067">ATP-binding</keyword>
<feature type="binding site" evidence="21">
    <location>
        <begin position="189"/>
        <end position="190"/>
    </location>
    <ligand>
        <name>ATP</name>
        <dbReference type="ChEBI" id="CHEBI:30616"/>
    </ligand>
</feature>
<dbReference type="GO" id="GO:0008716">
    <property type="term" value="F:D-alanine-D-alanine ligase activity"/>
    <property type="evidence" value="ECO:0007669"/>
    <property type="project" value="UniProtKB-UniRule"/>
</dbReference>
<dbReference type="InterPro" id="IPR011095">
    <property type="entry name" value="Dala_Dala_lig_C"/>
</dbReference>
<dbReference type="Gene3D" id="3.30.470.20">
    <property type="entry name" value="ATP-grasp fold, B domain"/>
    <property type="match status" value="1"/>
</dbReference>
<dbReference type="InterPro" id="IPR011761">
    <property type="entry name" value="ATP-grasp"/>
</dbReference>
<feature type="binding site" evidence="22">
    <location>
        <position position="323"/>
    </location>
    <ligand>
        <name>Mg(2+)</name>
        <dbReference type="ChEBI" id="CHEBI:18420"/>
        <label>2</label>
    </ligand>
</feature>
<feature type="binding site" evidence="22">
    <location>
        <position position="321"/>
    </location>
    <ligand>
        <name>Mg(2+)</name>
        <dbReference type="ChEBI" id="CHEBI:18420"/>
        <label>1</label>
    </ligand>
</feature>
<dbReference type="Gene3D" id="3.40.50.20">
    <property type="match status" value="1"/>
</dbReference>
<evidence type="ECO:0000313" key="25">
    <source>
        <dbReference type="EMBL" id="PIR05134.1"/>
    </source>
</evidence>
<dbReference type="GO" id="GO:0005524">
    <property type="term" value="F:ATP binding"/>
    <property type="evidence" value="ECO:0007669"/>
    <property type="project" value="UniProtKB-UniRule"/>
</dbReference>
<dbReference type="AlphaFoldDB" id="A0A2H0N8B9"/>
<keyword evidence="13 19" id="KW-0133">Cell shape</keyword>
<dbReference type="Pfam" id="PF07478">
    <property type="entry name" value="Dala_Dala_lig_C"/>
    <property type="match status" value="1"/>
</dbReference>
<evidence type="ECO:0000256" key="5">
    <source>
        <dbReference type="ARBA" id="ARBA00010871"/>
    </source>
</evidence>
<dbReference type="EMBL" id="PCWO01000009">
    <property type="protein sequence ID" value="PIR05134.1"/>
    <property type="molecule type" value="Genomic_DNA"/>
</dbReference>
<evidence type="ECO:0000256" key="9">
    <source>
        <dbReference type="ARBA" id="ARBA00022723"/>
    </source>
</evidence>
<name>A0A2H0N8B9_9BACT</name>
<evidence type="ECO:0000256" key="17">
    <source>
        <dbReference type="ARBA" id="ARBA00047614"/>
    </source>
</evidence>